<evidence type="ECO:0000259" key="9">
    <source>
        <dbReference type="Pfam" id="PF05183"/>
    </source>
</evidence>
<evidence type="ECO:0000256" key="1">
    <source>
        <dbReference type="ARBA" id="ARBA00005762"/>
    </source>
</evidence>
<evidence type="ECO:0000256" key="8">
    <source>
        <dbReference type="RuleBase" id="RU363098"/>
    </source>
</evidence>
<dbReference type="GO" id="GO:0003723">
    <property type="term" value="F:RNA binding"/>
    <property type="evidence" value="ECO:0007669"/>
    <property type="project" value="UniProtKB-KW"/>
</dbReference>
<comment type="similarity">
    <text evidence="1 8">Belongs to the RdRP family.</text>
</comment>
<gene>
    <name evidence="11" type="ORF">LTR62_004623</name>
</gene>
<evidence type="ECO:0000256" key="2">
    <source>
        <dbReference type="ARBA" id="ARBA00022484"/>
    </source>
</evidence>
<evidence type="ECO:0000313" key="11">
    <source>
        <dbReference type="EMBL" id="KAK5111891.1"/>
    </source>
</evidence>
<sequence length="1290" mass="144615">MALRRSNIDFTGHDSVKISIRRLPDKNWSTWDAYKLFSPYGNVSRIELFWRSTGSASDGYVIFRPPPRLTTWIRHGLIVGAMGRKMRMEFNVSLPPTPASTTSLGMVTETITMPCETLDSGILRSKNSLARLFACHATGEQAIDLIVHPGRRRVELIFHVVEIPENQRRANHESRVEKYKITIDMAQLKSVRVFRTPKLGAILLFDLAMPPLLHRQTTDIEATHDPTVSRWNDWQAWYRQTIIGKYSDVVGAATQLRTTDPLLDIGRWLTYAVSLNEQNSCGLQFDNLGKILRDNNIDLVSGLSRDQFITTDAEEADIWSWSHGSGGPSSALHAMMQPVDNLEFGVRYQLEVCLSLNKLRECDIDSLFLEKLASLEPARAVGLLTKVADTRSRIFDPMSIFSSSGQIKVAKSMPAHYTTIPSAVITPTTIYFTTPVMETSNRVIRANSEAQDRFLRVKFTDERYKGRIMNADDATEEEVFARIKRTMTYGINVGNRHYEFLAFGNSQFRECGAYFFAPGNNKTAASIRATMGEFEQLRDIDRNVAKYASRLGQCFSTTRGMSIAVKIDKLVDVYSGSGDCFTDGVGKISPFLAQMVAQEHDLPGSAAHQYPSVLQFRIGGCKGVLAVDPSIMGCKIGIRPSQEKFSAKYHGLEICRYSRFTAAYLNVQIILVLNALGVSSNVFIHKMRSALSDLAEVQTNPKKALEQLCKNVDFNHTTLVLAEMIYDGFMGAQEPFMMSCLQLWRSWTIKYLKEKAKILVEQGAFVLGCTDETQTLRGHIDAELSADGQPIDPATLPEIFLQIPDSEVKGKYKVILGVCSLARNPSLHPGDIRVVRAVDVPALHHLRDCVVLPQKGDRGLASMCSGGDLDGDDYLVMWDPDLLPLDWNYTPMDYQAPAPIVCDQPVTVDDLTSFFVTHIRHDNLARIAVAHKYWADSQECPDGVKDEKCIELAKLHSKAVDYAKTGVAAEFPKRLRVKRWPHWAEKEGKPQYRSRKVLGRLYDEVQRVPFVPDWSAPFDTRIHSAQQVDREMLDAAREVKAQYDDAMRRIMAQYSIESEFEVWTTFVLKHSNEEGDYKFSERLGDTVSVLKETYQEICCDKAGTTRSGRDWAKLRPFIIAMYTVTTDEVSAAVQKAQQTCTRDGRSVPLAQPTFAEMPLMSFPWIFAKELGYIAKGQTPGCRPNNARPLAAFPKRQVQKKKTAAELFAAEGLEPLPEVRLEGGVVQEGEVLAVHQQGSESAMEKLKPERSAVVEAEEKADWEGGEVVTIKLDDSTTIDGLDALSKLVGYD</sequence>
<dbReference type="PANTHER" id="PTHR23079:SF55">
    <property type="entry name" value="RNA-DIRECTED RNA POLYMERASE"/>
    <property type="match status" value="1"/>
</dbReference>
<proteinExistence type="inferred from homology"/>
<dbReference type="EC" id="2.7.7.48" evidence="8"/>
<dbReference type="GO" id="GO:0030422">
    <property type="term" value="P:siRNA processing"/>
    <property type="evidence" value="ECO:0007669"/>
    <property type="project" value="TreeGrafter"/>
</dbReference>
<dbReference type="InterPro" id="IPR058752">
    <property type="entry name" value="RDRP_C_head"/>
</dbReference>
<dbReference type="Proteomes" id="UP001310890">
    <property type="component" value="Unassembled WGS sequence"/>
</dbReference>
<dbReference type="GO" id="GO:0031380">
    <property type="term" value="C:nuclear RNA-directed RNA polymerase complex"/>
    <property type="evidence" value="ECO:0007669"/>
    <property type="project" value="TreeGrafter"/>
</dbReference>
<comment type="caution">
    <text evidence="11">The sequence shown here is derived from an EMBL/GenBank/DDBJ whole genome shotgun (WGS) entry which is preliminary data.</text>
</comment>
<evidence type="ECO:0000259" key="10">
    <source>
        <dbReference type="Pfam" id="PF26253"/>
    </source>
</evidence>
<keyword evidence="2 8" id="KW-0696">RNA-directed RNA polymerase</keyword>
<evidence type="ECO:0000256" key="5">
    <source>
        <dbReference type="ARBA" id="ARBA00022884"/>
    </source>
</evidence>
<keyword evidence="6" id="KW-0943">RNA-mediated gene silencing</keyword>
<keyword evidence="4 8" id="KW-0548">Nucleotidyltransferase</keyword>
<evidence type="ECO:0000256" key="4">
    <source>
        <dbReference type="ARBA" id="ARBA00022695"/>
    </source>
</evidence>
<keyword evidence="5 8" id="KW-0694">RNA-binding</keyword>
<dbReference type="Pfam" id="PF26253">
    <property type="entry name" value="RdRP_head"/>
    <property type="match status" value="1"/>
</dbReference>
<evidence type="ECO:0000256" key="7">
    <source>
        <dbReference type="ARBA" id="ARBA00048744"/>
    </source>
</evidence>
<dbReference type="PANTHER" id="PTHR23079">
    <property type="entry name" value="RNA-DEPENDENT RNA POLYMERASE"/>
    <property type="match status" value="1"/>
</dbReference>
<protein>
    <recommendedName>
        <fullName evidence="8">RNA-dependent RNA polymerase</fullName>
        <ecNumber evidence="8">2.7.7.48</ecNumber>
    </recommendedName>
</protein>
<evidence type="ECO:0000256" key="3">
    <source>
        <dbReference type="ARBA" id="ARBA00022679"/>
    </source>
</evidence>
<accession>A0AAN7TLU4</accession>
<name>A0AAN7TLU4_9PEZI</name>
<dbReference type="InterPro" id="IPR007855">
    <property type="entry name" value="RDRP"/>
</dbReference>
<dbReference type="GO" id="GO:0003968">
    <property type="term" value="F:RNA-directed RNA polymerase activity"/>
    <property type="evidence" value="ECO:0007669"/>
    <property type="project" value="UniProtKB-KW"/>
</dbReference>
<comment type="catalytic activity">
    <reaction evidence="7 8">
        <text>RNA(n) + a ribonucleoside 5'-triphosphate = RNA(n+1) + diphosphate</text>
        <dbReference type="Rhea" id="RHEA:21248"/>
        <dbReference type="Rhea" id="RHEA-COMP:14527"/>
        <dbReference type="Rhea" id="RHEA-COMP:17342"/>
        <dbReference type="ChEBI" id="CHEBI:33019"/>
        <dbReference type="ChEBI" id="CHEBI:61557"/>
        <dbReference type="ChEBI" id="CHEBI:140395"/>
        <dbReference type="EC" id="2.7.7.48"/>
    </reaction>
</comment>
<evidence type="ECO:0000256" key="6">
    <source>
        <dbReference type="ARBA" id="ARBA00023158"/>
    </source>
</evidence>
<reference evidence="11" key="1">
    <citation type="submission" date="2023-08" db="EMBL/GenBank/DDBJ databases">
        <title>Black Yeasts Isolated from many extreme environments.</title>
        <authorList>
            <person name="Coleine C."/>
            <person name="Stajich J.E."/>
            <person name="Selbmann L."/>
        </authorList>
    </citation>
    <scope>NUCLEOTIDE SEQUENCE</scope>
    <source>
        <strain evidence="11">CCFEE 5401</strain>
    </source>
</reference>
<dbReference type="Pfam" id="PF05183">
    <property type="entry name" value="RdRP"/>
    <property type="match status" value="1"/>
</dbReference>
<evidence type="ECO:0000313" key="12">
    <source>
        <dbReference type="Proteomes" id="UP001310890"/>
    </source>
</evidence>
<feature type="domain" description="RDRP core" evidence="9">
    <location>
        <begin position="425"/>
        <end position="1005"/>
    </location>
</feature>
<dbReference type="EMBL" id="JAVRRL010000035">
    <property type="protein sequence ID" value="KAK5111891.1"/>
    <property type="molecule type" value="Genomic_DNA"/>
</dbReference>
<feature type="domain" description="RDRP C-terminal head" evidence="10">
    <location>
        <begin position="1031"/>
        <end position="1173"/>
    </location>
</feature>
<dbReference type="InterPro" id="IPR057596">
    <property type="entry name" value="RDRP_core"/>
</dbReference>
<organism evidence="11 12">
    <name type="scientific">Meristemomyces frigidus</name>
    <dbReference type="NCBI Taxonomy" id="1508187"/>
    <lineage>
        <taxon>Eukaryota</taxon>
        <taxon>Fungi</taxon>
        <taxon>Dikarya</taxon>
        <taxon>Ascomycota</taxon>
        <taxon>Pezizomycotina</taxon>
        <taxon>Dothideomycetes</taxon>
        <taxon>Dothideomycetidae</taxon>
        <taxon>Mycosphaerellales</taxon>
        <taxon>Teratosphaeriaceae</taxon>
        <taxon>Meristemomyces</taxon>
    </lineage>
</organism>
<keyword evidence="3 8" id="KW-0808">Transferase</keyword>